<dbReference type="Proteomes" id="UP000244912">
    <property type="component" value="Unassembled WGS sequence"/>
</dbReference>
<proteinExistence type="predicted"/>
<name>A0A2R8BZC7_9RHOB</name>
<dbReference type="OrthoDB" id="8453064at2"/>
<dbReference type="RefSeq" id="WP_108895277.1">
    <property type="nucleotide sequence ID" value="NZ_ONZF01000009.1"/>
</dbReference>
<reference evidence="1 2" key="1">
    <citation type="submission" date="2018-03" db="EMBL/GenBank/DDBJ databases">
        <authorList>
            <person name="Keele B.F."/>
        </authorList>
    </citation>
    <scope>NUCLEOTIDE SEQUENCE [LARGE SCALE GENOMIC DNA]</scope>
    <source>
        <strain evidence="1 2">CECT 8504</strain>
    </source>
</reference>
<sequence>MTRRISSFRPKSRVDFRLSHLAGFALLLTPLFAFETSAQTVVERYQAVIGAEDRRNSRGASLRAPADVLQQDRANVNRFGIRQAGDQADNFFSDRDNRARFRQLLAAGRLDPAAEQAIRSGSTTRVEVEVIRGGGRDRVVVRLASSPSVPAPGPAPGTAAGAEIAAEWRFDRDDAAQTGAASAMGPSGAAVSVRCHVGRGTPDSHVAREAAPGVAFLMISPDLTGRPSQARATVSVDGVTHLTDDVPLARPEGAATMPIVLESPLIDAIRRGRILEITAGNRRTTVALRGSSAALSDLRAYCATGPRNRPEPSPSFACGRASTDTERAICAAPRLARRDAEMARAFGRAAGTVAGSAEMQARWLESRNACRADAACLARTMTLRMAELEGEASPGAAVAALAAQSATQGLPGFGTSPEATAPAVPQIASAGISSTPVPTGGTPAPTTLSDVQQDMAAWLLGQRPEIARNLYGQSRGWLAIDWPEAAPVEQATLLSREATNEAMDNLARAFADRTPPSAVTFAVRTFPQKTPDGHLKLSLPPEMTTELPQTRDAVFQRTFVALPLLGRPATLELVADRTVPLAMPAGLAEFAGVNGLQLQFRGRLTDQRILVSPGAQSVNQRPAIRATFAVEDVTLIAEGKIVHVWPGPESGSALGSFDGAGEIAGLVALYGGAEEEGRLLYSRDDLLGRGMVRGAIAGSGGSGVGPRLGTAMRLAALLGASASREMTPEVVRTALDAVLTPEEQVALLPPAFTAGTMNDLAEARLLEEISPKIRDAILTRVPADAFQARTLRFMNLGPYDRVGGGFALRLGNRHQLGLGIGEAVANLPDDQRVPDFVSVPEDRAVELIDALPRQGVVVETDLTIRAIPPGLGRSGPITPEDVAAVALTGRLERLRLFEQTTRDGPPLLDIAFAAAPEAAGTAMEGVPPEARATTGATVLAGLERVPGGAGALEDRLAFRRDISNLPTAAKAARIAELAAEIRARTPEELFWLGADLILDAYDEKAEGFPIREVEFSPATADDDLDGTDLDGLDAPDLEVADPADWRLLPVPPAQRETVETLLHSRNRLGVLVQAPLAGPYDPRRNEGGVGRPVRILSGPDGPYGLFPTLALDIRIDGADRRFAWRAGTPVTPPETLRLTPESADLLAISQEPSLLDDAMLRRMLAERLALECGAEKQETVPVWSQTFQTPCLPLPAAALTDLLPAFRAWTEARVAALPETLILPLAEQGRMHPETGCVGAGVADQSNPARAVSTRLDALLGSEAVAAQRWTEARAVSERPAPGGPASFAVMGRPSLVARGSGEMCVGKVEGDVSASAPYADLLVHIPAMPKFGPLPDRFAAADVTLAAPRLRMEPISPAQNDGTGLSHALVVEADVAAIDIWTASNFRAPATRTVSLTPQDWNGALASPPPAFDVAGLDLSLTRSEFEAAAMARLPDATRYEGGEATRIYGTGLAFAGADLRETLLALPATEETEAPLLAMARSLRLAPDTASFPALQTSLEKKYGPPDQVFDEDTRLTLVWGTPDRMLDRRGACGGSRKFTNGSRPDLLPANADMPRYFWDYIGWPEELDRQDALVAVPQCGPTVTALLRRTEEALILTVWLHDEKAAQEMFAAAREEAEAAEPPSLDLDL</sequence>
<protein>
    <submittedName>
        <fullName evidence="1">Uncharacterized protein</fullName>
    </submittedName>
</protein>
<dbReference type="EMBL" id="ONZF01000009">
    <property type="protein sequence ID" value="SPJ25473.1"/>
    <property type="molecule type" value="Genomic_DNA"/>
</dbReference>
<keyword evidence="2" id="KW-1185">Reference proteome</keyword>
<evidence type="ECO:0000313" key="1">
    <source>
        <dbReference type="EMBL" id="SPJ25473.1"/>
    </source>
</evidence>
<accession>A0A2R8BZC7</accession>
<evidence type="ECO:0000313" key="2">
    <source>
        <dbReference type="Proteomes" id="UP000244912"/>
    </source>
</evidence>
<gene>
    <name evidence="1" type="ORF">PAA8504_03324</name>
</gene>
<organism evidence="1 2">
    <name type="scientific">Palleronia abyssalis</name>
    <dbReference type="NCBI Taxonomy" id="1501240"/>
    <lineage>
        <taxon>Bacteria</taxon>
        <taxon>Pseudomonadati</taxon>
        <taxon>Pseudomonadota</taxon>
        <taxon>Alphaproteobacteria</taxon>
        <taxon>Rhodobacterales</taxon>
        <taxon>Roseobacteraceae</taxon>
        <taxon>Palleronia</taxon>
    </lineage>
</organism>